<proteinExistence type="predicted"/>
<reference evidence="2 3" key="1">
    <citation type="submission" date="2024-04" db="EMBL/GenBank/DDBJ databases">
        <authorList>
            <person name="Waldvogel A.-M."/>
            <person name="Schoenle A."/>
        </authorList>
    </citation>
    <scope>NUCLEOTIDE SEQUENCE [LARGE SCALE GENOMIC DNA]</scope>
</reference>
<name>A0AAV2K971_KNICA</name>
<feature type="region of interest" description="Disordered" evidence="1">
    <location>
        <begin position="1"/>
        <end position="55"/>
    </location>
</feature>
<evidence type="ECO:0000313" key="3">
    <source>
        <dbReference type="Proteomes" id="UP001497482"/>
    </source>
</evidence>
<dbReference type="EMBL" id="OZ035838">
    <property type="protein sequence ID" value="CAL1584921.1"/>
    <property type="molecule type" value="Genomic_DNA"/>
</dbReference>
<feature type="compositionally biased region" description="Basic and acidic residues" evidence="1">
    <location>
        <begin position="19"/>
        <end position="42"/>
    </location>
</feature>
<keyword evidence="3" id="KW-1185">Reference proteome</keyword>
<accession>A0AAV2K971</accession>
<evidence type="ECO:0000313" key="2">
    <source>
        <dbReference type="EMBL" id="CAL1584921.1"/>
    </source>
</evidence>
<protein>
    <submittedName>
        <fullName evidence="2">Uncharacterized protein</fullName>
    </submittedName>
</protein>
<feature type="compositionally biased region" description="Polar residues" evidence="1">
    <location>
        <begin position="84"/>
        <end position="96"/>
    </location>
</feature>
<dbReference type="Proteomes" id="UP001497482">
    <property type="component" value="Chromosome 16"/>
</dbReference>
<dbReference type="AlphaFoldDB" id="A0AAV2K971"/>
<organism evidence="2 3">
    <name type="scientific">Knipowitschia caucasica</name>
    <name type="common">Caucasian dwarf goby</name>
    <name type="synonym">Pomatoschistus caucasicus</name>
    <dbReference type="NCBI Taxonomy" id="637954"/>
    <lineage>
        <taxon>Eukaryota</taxon>
        <taxon>Metazoa</taxon>
        <taxon>Chordata</taxon>
        <taxon>Craniata</taxon>
        <taxon>Vertebrata</taxon>
        <taxon>Euteleostomi</taxon>
        <taxon>Actinopterygii</taxon>
        <taxon>Neopterygii</taxon>
        <taxon>Teleostei</taxon>
        <taxon>Neoteleostei</taxon>
        <taxon>Acanthomorphata</taxon>
        <taxon>Gobiaria</taxon>
        <taxon>Gobiiformes</taxon>
        <taxon>Gobioidei</taxon>
        <taxon>Gobiidae</taxon>
        <taxon>Gobiinae</taxon>
        <taxon>Knipowitschia</taxon>
    </lineage>
</organism>
<feature type="region of interest" description="Disordered" evidence="1">
    <location>
        <begin position="69"/>
        <end position="96"/>
    </location>
</feature>
<evidence type="ECO:0000256" key="1">
    <source>
        <dbReference type="SAM" id="MobiDB-lite"/>
    </source>
</evidence>
<gene>
    <name evidence="2" type="ORF">KC01_LOCUS15177</name>
</gene>
<sequence length="96" mass="10603">MTVRGLRRMGESQTADVPHALDRALIDHSSRSKEDREKEKEGGGLMGGGMVGPSRVIHPIYEGQRLERWGARSRPQSEARALNHGTQRATTGINKN</sequence>